<evidence type="ECO:0000313" key="1">
    <source>
        <dbReference type="EMBL" id="QQP56030.1"/>
    </source>
</evidence>
<organism evidence="1 2">
    <name type="scientific">Caligus rogercresseyi</name>
    <name type="common">Sea louse</name>
    <dbReference type="NCBI Taxonomy" id="217165"/>
    <lineage>
        <taxon>Eukaryota</taxon>
        <taxon>Metazoa</taxon>
        <taxon>Ecdysozoa</taxon>
        <taxon>Arthropoda</taxon>
        <taxon>Crustacea</taxon>
        <taxon>Multicrustacea</taxon>
        <taxon>Hexanauplia</taxon>
        <taxon>Copepoda</taxon>
        <taxon>Siphonostomatoida</taxon>
        <taxon>Caligidae</taxon>
        <taxon>Caligus</taxon>
    </lineage>
</organism>
<accession>A0A7T8QUY0</accession>
<protein>
    <submittedName>
        <fullName evidence="1">Fbox protein 47</fullName>
    </submittedName>
</protein>
<evidence type="ECO:0000313" key="2">
    <source>
        <dbReference type="Proteomes" id="UP000595437"/>
    </source>
</evidence>
<dbReference type="AlphaFoldDB" id="A0A7T8QUY0"/>
<reference evidence="2" key="1">
    <citation type="submission" date="2021-01" db="EMBL/GenBank/DDBJ databases">
        <title>Caligus Genome Assembly.</title>
        <authorList>
            <person name="Gallardo-Escarate C."/>
        </authorList>
    </citation>
    <scope>NUCLEOTIDE SEQUENCE [LARGE SCALE GENOMIC DNA]</scope>
</reference>
<dbReference type="Proteomes" id="UP000595437">
    <property type="component" value="Chromosome 1"/>
</dbReference>
<gene>
    <name evidence="1" type="ORF">FKW44_000554</name>
</gene>
<keyword evidence="2" id="KW-1185">Reference proteome</keyword>
<sequence length="108" mass="12334">MDISARLLMDIIVESYRFRNEIIYGKGVGIIVDKPSRSGFIDALWDLLQGEIELSGEHTPIDEAIIGFGRFLSRRSTYVMAKRVLSFPNDEAKRTRVLEEEDSSSHEE</sequence>
<dbReference type="EMBL" id="CP045890">
    <property type="protein sequence ID" value="QQP56030.1"/>
    <property type="molecule type" value="Genomic_DNA"/>
</dbReference>
<name>A0A7T8QUY0_CALRO</name>
<proteinExistence type="predicted"/>